<gene>
    <name evidence="2" type="ORF">MNBD_GAMMA12-3967</name>
</gene>
<accession>A0A3B0Z5D1</accession>
<evidence type="ECO:0000313" key="2">
    <source>
        <dbReference type="EMBL" id="VAW76524.1"/>
    </source>
</evidence>
<dbReference type="AlphaFoldDB" id="A0A3B0Z5D1"/>
<dbReference type="EMBL" id="UOFL01000109">
    <property type="protein sequence ID" value="VAW76524.1"/>
    <property type="molecule type" value="Genomic_DNA"/>
</dbReference>
<organism evidence="2">
    <name type="scientific">hydrothermal vent metagenome</name>
    <dbReference type="NCBI Taxonomy" id="652676"/>
    <lineage>
        <taxon>unclassified sequences</taxon>
        <taxon>metagenomes</taxon>
        <taxon>ecological metagenomes</taxon>
    </lineage>
</organism>
<dbReference type="InterPro" id="IPR046538">
    <property type="entry name" value="DUF6603"/>
</dbReference>
<protein>
    <recommendedName>
        <fullName evidence="1">DUF6603 domain-containing protein</fullName>
    </recommendedName>
</protein>
<feature type="domain" description="DUF6603" evidence="1">
    <location>
        <begin position="457"/>
        <end position="1016"/>
    </location>
</feature>
<sequence>MSEPGAFESIVSEIGKLLLPLQKALDSPAAFQGLLFTLGWKSDSIPKPLRDLAPDIEILFNQLKKLVGGGLSFDGTVTANGGEVNIDLQDVIKTIEAVKNVVEGIDKIVNAPNSDFSPALIADGFKADFPAQLLGYLVNNYLQVHRPGLGFALQALGVTKIRYQPKTGNRPPYIDYKLDFSSIPQLFDNPATLLENAFGWGSDDFDYDLFASKIDDLGMALDRRVVSEEIDVETAELMEEGASIPNGRMRRRMRMIMFERGRTGGRLGADLSLFPLPKTGSKKPGFALMPAFNGGLSVSTELGPNISVTLSSDLDTQGGIALMFRPGSGIEMVLGFDKPGTPVSAKGSGRVEVNFKRSDTTPIPLLGESEGTRLEVVSVSGTTGFELTGSGQVEVFAEVETKGLAFIFDASAGDGFISKILSGLNTKFEFDLGLGINYPRGFYFRGTSNLEIQIPAHISLGPVEIQGLTIAIKPSGDGLPIDVTTTFKAQLGPLAAVVENIGLRTDLSFPGKGGNLGPLDLGFGFKPPNGIGLSIDAGAVKGGGYLFIDTDRGEYAGALELRILDFLSVTAIGIINTKMPDGSTGFSFIAIISVEFNPGVQLGFGFTLLGVGGLVGLNRSMDLDALVKGVKSGGLDSVLFPKDVIANAPKIISDLRSFFPPEEDTFLIGPMAKFGWGTPTLISLSLGIIIEIPGSVAIVGKLTIAIPDERVPLIIINVAFMGAIEFDKKRGWFFATLYDSRIIYMTLDGGLGVLAAFGSDSNFIVSVGGFHPAYNPPALPFPDITRIAINILNTPVARVRVEAYFAVTSNTVQFGARVEIYFGVSIAKIEGHLGFDALFQFSPFYFIISISASLSVKLFGAGLFSVRFKGSLEGTSPWHIEGTGSISLLFWDVDVDFSKTWGDKEDTKLPPISVMPLLVAEFEKVENWTATLENTNQLLVTLKAVDAGDELVLHPIGSLTITQRAIPLGLKLDKLGSQRPDDVNRLNVAVQTTGIEKRKTVQESFAMAQFQDMDNSEKLSASDFEKEEAGLELSITGNQTNTSLITKRIARYEQIIIDNNFKRGVLRFATLIVGLFAHFLKNNTVARADISAKTKDQKHLFGEKITVSANAYVLVSVEDNGPISNVPTSFSSRASAKEYLAQATLDNPQFAEQAHIVRPHEMKKVA</sequence>
<proteinExistence type="predicted"/>
<evidence type="ECO:0000259" key="1">
    <source>
        <dbReference type="Pfam" id="PF20248"/>
    </source>
</evidence>
<dbReference type="Pfam" id="PF20248">
    <property type="entry name" value="DUF6603"/>
    <property type="match status" value="1"/>
</dbReference>
<name>A0A3B0Z5D1_9ZZZZ</name>
<reference evidence="2" key="1">
    <citation type="submission" date="2018-06" db="EMBL/GenBank/DDBJ databases">
        <authorList>
            <person name="Zhirakovskaya E."/>
        </authorList>
    </citation>
    <scope>NUCLEOTIDE SEQUENCE</scope>
</reference>